<dbReference type="SUPFAM" id="SSF143880">
    <property type="entry name" value="NE0471 N-terminal domain-like"/>
    <property type="match status" value="1"/>
</dbReference>
<keyword evidence="2" id="KW-1185">Reference proteome</keyword>
<dbReference type="InterPro" id="IPR018841">
    <property type="entry name" value="DUF2442"/>
</dbReference>
<dbReference type="InterPro" id="IPR036782">
    <property type="entry name" value="NE0471-like_N"/>
</dbReference>
<sequence>MFLHVTNAKYLEDYKVEVSFNDGRKGIADLTDALKGAMFEPLKNKSLFSNLVVDEELETIVWSNGADLAPEYIYFQAFKNEPELQRQFKQWGYLS</sequence>
<comment type="caution">
    <text evidence="1">The sequence shown here is derived from an EMBL/GenBank/DDBJ whole genome shotgun (WGS) entry which is preliminary data.</text>
</comment>
<dbReference type="EMBL" id="RYFG02000121">
    <property type="protein sequence ID" value="TRW89652.1"/>
    <property type="molecule type" value="Genomic_DNA"/>
</dbReference>
<evidence type="ECO:0000313" key="2">
    <source>
        <dbReference type="Proteomes" id="UP000733744"/>
    </source>
</evidence>
<evidence type="ECO:0000313" key="1">
    <source>
        <dbReference type="EMBL" id="TRW89652.1"/>
    </source>
</evidence>
<dbReference type="Proteomes" id="UP000733744">
    <property type="component" value="Unassembled WGS sequence"/>
</dbReference>
<accession>A0ABY3C4N2</accession>
<dbReference type="Pfam" id="PF10387">
    <property type="entry name" value="DUF2442"/>
    <property type="match status" value="1"/>
</dbReference>
<organism evidence="1 2">
    <name type="scientific">Candidatus Methylobacter oryzae</name>
    <dbReference type="NCBI Taxonomy" id="2497749"/>
    <lineage>
        <taxon>Bacteria</taxon>
        <taxon>Pseudomonadati</taxon>
        <taxon>Pseudomonadota</taxon>
        <taxon>Gammaproteobacteria</taxon>
        <taxon>Methylococcales</taxon>
        <taxon>Methylococcaceae</taxon>
        <taxon>Methylobacter</taxon>
    </lineage>
</organism>
<gene>
    <name evidence="1" type="ORF">EKO24_021605</name>
</gene>
<protein>
    <submittedName>
        <fullName evidence="1">DUF2442 domain-containing protein</fullName>
    </submittedName>
</protein>
<name>A0ABY3C4N2_9GAMM</name>
<proteinExistence type="predicted"/>
<dbReference type="RefSeq" id="WP_143733313.1">
    <property type="nucleotide sequence ID" value="NZ_RYFG02000121.1"/>
</dbReference>
<reference evidence="1 2" key="1">
    <citation type="journal article" date="2019" name="Antonie Van Leeuwenhoek">
        <title>Description of 'Ca. Methylobacter oryzae' KRF1, a novel species from the environmentally important Methylobacter clade 2.</title>
        <authorList>
            <person name="Khatri K."/>
            <person name="Mohite J.A."/>
            <person name="Pandit P.S."/>
            <person name="Bahulikar R."/>
            <person name="Rahalkar M.C."/>
        </authorList>
    </citation>
    <scope>NUCLEOTIDE SEQUENCE [LARGE SCALE GENOMIC DNA]</scope>
    <source>
        <strain evidence="1 2">KRF1</strain>
    </source>
</reference>
<dbReference type="Gene3D" id="3.30.2020.10">
    <property type="entry name" value="NE0471-like N-terminal domain"/>
    <property type="match status" value="1"/>
</dbReference>